<dbReference type="Proteomes" id="UP001157947">
    <property type="component" value="Unassembled WGS sequence"/>
</dbReference>
<dbReference type="InterPro" id="IPR020094">
    <property type="entry name" value="TruA/RsuA/RluB/E/F_N"/>
</dbReference>
<dbReference type="GO" id="GO:0003723">
    <property type="term" value="F:RNA binding"/>
    <property type="evidence" value="ECO:0007669"/>
    <property type="project" value="UniProtKB-KW"/>
</dbReference>
<dbReference type="SUPFAM" id="SSF55174">
    <property type="entry name" value="Alpha-L RNA-binding motif"/>
    <property type="match status" value="1"/>
</dbReference>
<comment type="similarity">
    <text evidence="1 4">Belongs to the pseudouridine synthase RsuA family.</text>
</comment>
<evidence type="ECO:0000256" key="2">
    <source>
        <dbReference type="ARBA" id="ARBA00023235"/>
    </source>
</evidence>
<protein>
    <recommendedName>
        <fullName evidence="4">Pseudouridine synthase</fullName>
        <ecNumber evidence="4">5.4.99.-</ecNumber>
    </recommendedName>
</protein>
<dbReference type="Gene3D" id="3.30.70.1560">
    <property type="entry name" value="Alpha-L RNA-binding motif"/>
    <property type="match status" value="1"/>
</dbReference>
<dbReference type="InterPro" id="IPR018496">
    <property type="entry name" value="PsdUridine_synth_RsuA/RluB_CS"/>
</dbReference>
<dbReference type="PANTHER" id="PTHR47683:SF2">
    <property type="entry name" value="RNA-BINDING S4 DOMAIN-CONTAINING PROTEIN"/>
    <property type="match status" value="1"/>
</dbReference>
<reference evidence="6" key="1">
    <citation type="submission" date="2017-05" db="EMBL/GenBank/DDBJ databases">
        <authorList>
            <person name="Varghese N."/>
            <person name="Submissions S."/>
        </authorList>
    </citation>
    <scope>NUCLEOTIDE SEQUENCE</scope>
    <source>
        <strain evidence="6">DSM 18763</strain>
    </source>
</reference>
<feature type="domain" description="RNA-binding S4" evidence="5">
    <location>
        <begin position="2"/>
        <end position="64"/>
    </location>
</feature>
<organism evidence="6 7">
    <name type="scientific">Venenivibrio stagnispumantis</name>
    <dbReference type="NCBI Taxonomy" id="407998"/>
    <lineage>
        <taxon>Bacteria</taxon>
        <taxon>Pseudomonadati</taxon>
        <taxon>Aquificota</taxon>
        <taxon>Aquificia</taxon>
        <taxon>Aquificales</taxon>
        <taxon>Hydrogenothermaceae</taxon>
        <taxon>Venenivibrio</taxon>
    </lineage>
</organism>
<dbReference type="InterPro" id="IPR050343">
    <property type="entry name" value="RsuA_PseudoU_synthase"/>
</dbReference>
<dbReference type="InterPro" id="IPR042092">
    <property type="entry name" value="PsdUridine_s_RsuA/RluB/E/F_cat"/>
</dbReference>
<gene>
    <name evidence="6" type="ORF">SAMN06264868_10268</name>
</gene>
<accession>A0AA46AD37</accession>
<evidence type="ECO:0000256" key="1">
    <source>
        <dbReference type="ARBA" id="ARBA00008348"/>
    </source>
</evidence>
<name>A0AA46AD37_9AQUI</name>
<dbReference type="FunFam" id="3.10.290.10:FF:000003">
    <property type="entry name" value="Pseudouridine synthase"/>
    <property type="match status" value="1"/>
</dbReference>
<dbReference type="InterPro" id="IPR020103">
    <property type="entry name" value="PsdUridine_synth_cat_dom_sf"/>
</dbReference>
<dbReference type="GO" id="GO:0000455">
    <property type="term" value="P:enzyme-directed rRNA pseudouridine synthesis"/>
    <property type="evidence" value="ECO:0007669"/>
    <property type="project" value="UniProtKB-ARBA"/>
</dbReference>
<dbReference type="PROSITE" id="PS50889">
    <property type="entry name" value="S4"/>
    <property type="match status" value="1"/>
</dbReference>
<keyword evidence="3" id="KW-0694">RNA-binding</keyword>
<evidence type="ECO:0000313" key="6">
    <source>
        <dbReference type="EMBL" id="SMP02363.1"/>
    </source>
</evidence>
<dbReference type="Gene3D" id="3.30.70.580">
    <property type="entry name" value="Pseudouridine synthase I, catalytic domain, N-terminal subdomain"/>
    <property type="match status" value="1"/>
</dbReference>
<sequence length="236" mass="27733">MIRINKYIASSGCCSRRKAEELIKEGKVFVNGKKITDLSFKINPEKDIVKIDDKIIKPVEKDIFIKIYKPRKYLTQLGKDKFGRKTLSDLLQEIGIKERVFPVGRLDYDSEGLLILTNNGEVAYKLSHPKFEKEKVYDVLVDGIVKDLEKLQKGIMLEDGFFKPDDIKILRYEDGKTWLRIKIHSGKKRIIRRFMDAFGHKVLRLIRIKMDNIELGNLKPKEYRFLTEKEIKMLKR</sequence>
<dbReference type="GO" id="GO:0120159">
    <property type="term" value="F:rRNA pseudouridine synthase activity"/>
    <property type="evidence" value="ECO:0007669"/>
    <property type="project" value="UniProtKB-ARBA"/>
</dbReference>
<evidence type="ECO:0000313" key="7">
    <source>
        <dbReference type="Proteomes" id="UP001157947"/>
    </source>
</evidence>
<dbReference type="Pfam" id="PF00849">
    <property type="entry name" value="PseudoU_synth_2"/>
    <property type="match status" value="1"/>
</dbReference>
<dbReference type="SMART" id="SM00363">
    <property type="entry name" value="S4"/>
    <property type="match status" value="1"/>
</dbReference>
<keyword evidence="7" id="KW-1185">Reference proteome</keyword>
<dbReference type="SUPFAM" id="SSF55120">
    <property type="entry name" value="Pseudouridine synthase"/>
    <property type="match status" value="1"/>
</dbReference>
<dbReference type="EC" id="5.4.99.-" evidence="4"/>
<dbReference type="InterPro" id="IPR002942">
    <property type="entry name" value="S4_RNA-bd"/>
</dbReference>
<dbReference type="InterPro" id="IPR000748">
    <property type="entry name" value="PsdUridine_synth_RsuA/RluB/E/F"/>
</dbReference>
<evidence type="ECO:0000256" key="4">
    <source>
        <dbReference type="RuleBase" id="RU003887"/>
    </source>
</evidence>
<dbReference type="RefSeq" id="WP_265133444.1">
    <property type="nucleotide sequence ID" value="NZ_FXTX01000002.1"/>
</dbReference>
<evidence type="ECO:0000259" key="5">
    <source>
        <dbReference type="SMART" id="SM00363"/>
    </source>
</evidence>
<dbReference type="NCBIfam" id="TIGR00093">
    <property type="entry name" value="pseudouridine synthase"/>
    <property type="match status" value="1"/>
</dbReference>
<dbReference type="AlphaFoldDB" id="A0AA46AD37"/>
<dbReference type="CDD" id="cd02870">
    <property type="entry name" value="PseudoU_synth_RsuA_like"/>
    <property type="match status" value="1"/>
</dbReference>
<dbReference type="PROSITE" id="PS01149">
    <property type="entry name" value="PSI_RSU"/>
    <property type="match status" value="1"/>
</dbReference>
<dbReference type="CDD" id="cd00165">
    <property type="entry name" value="S4"/>
    <property type="match status" value="1"/>
</dbReference>
<dbReference type="Pfam" id="PF01479">
    <property type="entry name" value="S4"/>
    <property type="match status" value="1"/>
</dbReference>
<dbReference type="EMBL" id="FXTX01000002">
    <property type="protein sequence ID" value="SMP02363.1"/>
    <property type="molecule type" value="Genomic_DNA"/>
</dbReference>
<dbReference type="InterPro" id="IPR036986">
    <property type="entry name" value="S4_RNA-bd_sf"/>
</dbReference>
<keyword evidence="2 4" id="KW-0413">Isomerase</keyword>
<proteinExistence type="inferred from homology"/>
<dbReference type="InterPro" id="IPR006145">
    <property type="entry name" value="PsdUridine_synth_RsuA/RluA"/>
</dbReference>
<evidence type="ECO:0000256" key="3">
    <source>
        <dbReference type="PROSITE-ProRule" id="PRU00182"/>
    </source>
</evidence>
<dbReference type="PANTHER" id="PTHR47683">
    <property type="entry name" value="PSEUDOURIDINE SYNTHASE FAMILY PROTEIN-RELATED"/>
    <property type="match status" value="1"/>
</dbReference>
<comment type="caution">
    <text evidence="6">The sequence shown here is derived from an EMBL/GenBank/DDBJ whole genome shotgun (WGS) entry which is preliminary data.</text>
</comment>
<dbReference type="Gene3D" id="3.10.290.10">
    <property type="entry name" value="RNA-binding S4 domain"/>
    <property type="match status" value="1"/>
</dbReference>